<dbReference type="AlphaFoldDB" id="A0A8T0DLH0"/>
<comment type="caution">
    <text evidence="1">The sequence shown here is derived from an EMBL/GenBank/DDBJ whole genome shotgun (WGS) entry which is preliminary data.</text>
</comment>
<evidence type="ECO:0000313" key="1">
    <source>
        <dbReference type="EMBL" id="KAF8568122.1"/>
    </source>
</evidence>
<dbReference type="OrthoDB" id="8193282at2759"/>
<dbReference type="EMBL" id="JTDF01003087">
    <property type="protein sequence ID" value="KAF8568122.1"/>
    <property type="molecule type" value="Genomic_DNA"/>
</dbReference>
<accession>A0A8T0DLH0</accession>
<evidence type="ECO:0000313" key="2">
    <source>
        <dbReference type="Proteomes" id="UP000699462"/>
    </source>
</evidence>
<reference evidence="1 2" key="1">
    <citation type="submission" date="2019-07" db="EMBL/GenBank/DDBJ databases">
        <title>Annotation for the trematode Paragonimus westermani.</title>
        <authorList>
            <person name="Choi Y.-J."/>
        </authorList>
    </citation>
    <scope>NUCLEOTIDE SEQUENCE [LARGE SCALE GENOMIC DNA]</scope>
    <source>
        <strain evidence="1">180907_Pwestermani</strain>
    </source>
</reference>
<evidence type="ECO:0008006" key="3">
    <source>
        <dbReference type="Google" id="ProtNLM"/>
    </source>
</evidence>
<organism evidence="1 2">
    <name type="scientific">Paragonimus westermani</name>
    <dbReference type="NCBI Taxonomy" id="34504"/>
    <lineage>
        <taxon>Eukaryota</taxon>
        <taxon>Metazoa</taxon>
        <taxon>Spiralia</taxon>
        <taxon>Lophotrochozoa</taxon>
        <taxon>Platyhelminthes</taxon>
        <taxon>Trematoda</taxon>
        <taxon>Digenea</taxon>
        <taxon>Plagiorchiida</taxon>
        <taxon>Troglotremata</taxon>
        <taxon>Troglotrematidae</taxon>
        <taxon>Paragonimus</taxon>
    </lineage>
</organism>
<dbReference type="Proteomes" id="UP000699462">
    <property type="component" value="Unassembled WGS sequence"/>
</dbReference>
<gene>
    <name evidence="1" type="ORF">P879_05515</name>
</gene>
<name>A0A8T0DLH0_9TREM</name>
<keyword evidence="2" id="KW-1185">Reference proteome</keyword>
<protein>
    <recommendedName>
        <fullName evidence="3">Methyl methanesulfonate-sensitivity protein 22-like</fullName>
    </recommendedName>
</protein>
<sequence>MSDPSFWTPPGSPKFGGDRLGLLDDVEGDLFIETEATFGGVFTSPKLIGLVCGHLNRNDFLESFECPLDKSISIDPFVCLGEIWSRFLVLIKDIIPRSDFTVETVRNDISILLSSALRFLSCTSVDNSLVPAIVTRLRSLLVNVGRLEFKRSSSSHFIHAQIELWISFFKLLELVRDNHGNSILVANILFIELPSIVNELFSLDATSVLDAYGYFVDVVLENLIHLYSLPSSRFLYCPCIDFLWTLVIRYSEKFQIGWFKYLHGKLIKLSSSRRADVYKPCSLESLRPNPVLYTDEQCSADTRNQAVWPLYWSLLAHTAPLHRDYVVFRLHGDVSPEQIQKYSIVVWLIRKLFLGESVLSEKDTRLTMDCLLRVVDIWGPNMETIRSLWLYFGRKLDHGVMPSHESGSPVTGSVDLFKFEYWLSQIQGTTPSELTSFELFCLLLRKVPHQDLGELRTILKLSLPSLTRHVLPHYFLLLGHLFDAYFKQWESNKQTQAYTKAYDNLVEVLLGSCPNLSSPVELQNWDAGRRCSTLQGVQYLLLLCMHYFTKLWNSDGCLDDLITESGFYKLTDLASSIRASLSSSLTSRSNRLSSVGWRSDWVAMTVQFGLDMLGLMHNASEALLQWISRCFDSSFFQSLRWSSSHQFWSLFITQMLISLRRFPSDSKSAKKLICEFTLFIVCMISSPRQISISCYIHKFCDFAITPTVLLIVAFC</sequence>
<proteinExistence type="predicted"/>